<evidence type="ECO:0000259" key="1">
    <source>
        <dbReference type="Pfam" id="PF14361"/>
    </source>
</evidence>
<feature type="domain" description="RsbT co-antagonist protein RsbRD N-terminal" evidence="1">
    <location>
        <begin position="11"/>
        <end position="146"/>
    </location>
</feature>
<dbReference type="InterPro" id="IPR025751">
    <property type="entry name" value="RsbRD_N_dom"/>
</dbReference>
<dbReference type="Proteomes" id="UP000807825">
    <property type="component" value="Unassembled WGS sequence"/>
</dbReference>
<dbReference type="EMBL" id="JACRDE010000592">
    <property type="protein sequence ID" value="MBI5252300.1"/>
    <property type="molecule type" value="Genomic_DNA"/>
</dbReference>
<dbReference type="AlphaFoldDB" id="A0A9D6Z5S4"/>
<comment type="caution">
    <text evidence="2">The sequence shown here is derived from an EMBL/GenBank/DDBJ whole genome shotgun (WGS) entry which is preliminary data.</text>
</comment>
<proteinExistence type="predicted"/>
<gene>
    <name evidence="2" type="ORF">HY912_22630</name>
</gene>
<reference evidence="2" key="1">
    <citation type="submission" date="2020-07" db="EMBL/GenBank/DDBJ databases">
        <title>Huge and variable diversity of episymbiotic CPR bacteria and DPANN archaea in groundwater ecosystems.</title>
        <authorList>
            <person name="He C.Y."/>
            <person name="Keren R."/>
            <person name="Whittaker M."/>
            <person name="Farag I.F."/>
            <person name="Doudna J."/>
            <person name="Cate J.H.D."/>
            <person name="Banfield J.F."/>
        </authorList>
    </citation>
    <scope>NUCLEOTIDE SEQUENCE</scope>
    <source>
        <strain evidence="2">NC_groundwater_1664_Pr3_B-0.1um_52_9</strain>
    </source>
</reference>
<evidence type="ECO:0000313" key="2">
    <source>
        <dbReference type="EMBL" id="MBI5252300.1"/>
    </source>
</evidence>
<protein>
    <submittedName>
        <fullName evidence="2">RsbRD N-terminal domain-containing protein</fullName>
    </submittedName>
</protein>
<sequence length="179" mass="20864">MLKDLLEKQRDAVVDRWKQLLVGTYPPETQRFLKTQKNPFANPLGNSIDEGLEGLYDNLLKDGDIEKFSEFLDRVVRIRAVQGYAPSTAVGFVFLLKEAVQEILGQAIRENRLYEELLTFEQKIDSLALLSFNIYMQCRETIFEIRTHEIRNRTSRLVERACQKYGMPQEWADTEETKA</sequence>
<organism evidence="2 3">
    <name type="scientific">Desulfomonile tiedjei</name>
    <dbReference type="NCBI Taxonomy" id="2358"/>
    <lineage>
        <taxon>Bacteria</taxon>
        <taxon>Pseudomonadati</taxon>
        <taxon>Thermodesulfobacteriota</taxon>
        <taxon>Desulfomonilia</taxon>
        <taxon>Desulfomonilales</taxon>
        <taxon>Desulfomonilaceae</taxon>
        <taxon>Desulfomonile</taxon>
    </lineage>
</organism>
<evidence type="ECO:0000313" key="3">
    <source>
        <dbReference type="Proteomes" id="UP000807825"/>
    </source>
</evidence>
<dbReference type="Pfam" id="PF14361">
    <property type="entry name" value="RsbRD_N"/>
    <property type="match status" value="1"/>
</dbReference>
<name>A0A9D6Z5S4_9BACT</name>
<accession>A0A9D6Z5S4</accession>